<evidence type="ECO:0000313" key="3">
    <source>
        <dbReference type="EMBL" id="KAJ3036183.1"/>
    </source>
</evidence>
<keyword evidence="2" id="KW-0812">Transmembrane</keyword>
<gene>
    <name evidence="3" type="ORF">HK097_003899</name>
</gene>
<sequence length="169" mass="18135">ISAASSTESRPSPNNNPTQTTSDAPHTAAITSLNPNHVQERGHTRIRLPQGNNKILLTIAGFIILFILYFALQSIIDTIGPSSPSPPPNPTAPTSTLAEPSPRATSSTSNAALDKEQLAMKYSNGLKLIAGFLLIVISGVIGALCWTLKHGVEEREQERVRMERFPPAT</sequence>
<feature type="non-terminal residue" evidence="3">
    <location>
        <position position="1"/>
    </location>
</feature>
<dbReference type="EMBL" id="JADGJD010001965">
    <property type="protein sequence ID" value="KAJ3036183.1"/>
    <property type="molecule type" value="Genomic_DNA"/>
</dbReference>
<organism evidence="3 4">
    <name type="scientific">Rhizophlyctis rosea</name>
    <dbReference type="NCBI Taxonomy" id="64517"/>
    <lineage>
        <taxon>Eukaryota</taxon>
        <taxon>Fungi</taxon>
        <taxon>Fungi incertae sedis</taxon>
        <taxon>Chytridiomycota</taxon>
        <taxon>Chytridiomycota incertae sedis</taxon>
        <taxon>Chytridiomycetes</taxon>
        <taxon>Rhizophlyctidales</taxon>
        <taxon>Rhizophlyctidaceae</taxon>
        <taxon>Rhizophlyctis</taxon>
    </lineage>
</organism>
<evidence type="ECO:0000256" key="1">
    <source>
        <dbReference type="SAM" id="MobiDB-lite"/>
    </source>
</evidence>
<keyword evidence="2" id="KW-0472">Membrane</keyword>
<evidence type="ECO:0000256" key="2">
    <source>
        <dbReference type="SAM" id="Phobius"/>
    </source>
</evidence>
<dbReference type="Proteomes" id="UP001212841">
    <property type="component" value="Unassembled WGS sequence"/>
</dbReference>
<protein>
    <recommendedName>
        <fullName evidence="5">Transmembrane protein</fullName>
    </recommendedName>
</protein>
<comment type="caution">
    <text evidence="3">The sequence shown here is derived from an EMBL/GenBank/DDBJ whole genome shotgun (WGS) entry which is preliminary data.</text>
</comment>
<dbReference type="AlphaFoldDB" id="A0AAD5X0C4"/>
<reference evidence="3" key="1">
    <citation type="submission" date="2020-05" db="EMBL/GenBank/DDBJ databases">
        <title>Phylogenomic resolution of chytrid fungi.</title>
        <authorList>
            <person name="Stajich J.E."/>
            <person name="Amses K."/>
            <person name="Simmons R."/>
            <person name="Seto K."/>
            <person name="Myers J."/>
            <person name="Bonds A."/>
            <person name="Quandt C.A."/>
            <person name="Barry K."/>
            <person name="Liu P."/>
            <person name="Grigoriev I."/>
            <person name="Longcore J.E."/>
            <person name="James T.Y."/>
        </authorList>
    </citation>
    <scope>NUCLEOTIDE SEQUENCE</scope>
    <source>
        <strain evidence="3">JEL0318</strain>
    </source>
</reference>
<feature type="transmembrane region" description="Helical" evidence="2">
    <location>
        <begin position="55"/>
        <end position="76"/>
    </location>
</feature>
<feature type="region of interest" description="Disordered" evidence="1">
    <location>
        <begin position="82"/>
        <end position="110"/>
    </location>
</feature>
<feature type="transmembrane region" description="Helical" evidence="2">
    <location>
        <begin position="128"/>
        <end position="148"/>
    </location>
</feature>
<accession>A0AAD5X0C4</accession>
<evidence type="ECO:0008006" key="5">
    <source>
        <dbReference type="Google" id="ProtNLM"/>
    </source>
</evidence>
<proteinExistence type="predicted"/>
<evidence type="ECO:0000313" key="4">
    <source>
        <dbReference type="Proteomes" id="UP001212841"/>
    </source>
</evidence>
<keyword evidence="2" id="KW-1133">Transmembrane helix</keyword>
<feature type="region of interest" description="Disordered" evidence="1">
    <location>
        <begin position="1"/>
        <end position="26"/>
    </location>
</feature>
<keyword evidence="4" id="KW-1185">Reference proteome</keyword>
<name>A0AAD5X0C4_9FUNG</name>